<evidence type="ECO:0000256" key="1">
    <source>
        <dbReference type="SAM" id="MobiDB-lite"/>
    </source>
</evidence>
<feature type="compositionally biased region" description="Polar residues" evidence="1">
    <location>
        <begin position="133"/>
        <end position="142"/>
    </location>
</feature>
<proteinExistence type="predicted"/>
<dbReference type="EMBL" id="LAZR01026733">
    <property type="protein sequence ID" value="KKL67835.1"/>
    <property type="molecule type" value="Genomic_DNA"/>
</dbReference>
<sequence length="153" mass="16458">MGKITSEMRAKLREPLPPEAVSPHPTKTYLSTIKSIYVAERINDVFGVGSWTLKGEPVEMGDKNIVMKVILEIPDYDFYGEAYGGNDNPDRGDAFKGAVTDGLTKIAAQQLEIGIAVFKGLTTGKKAPAVVNKTHTPTSAKQQPPKAKSEPSG</sequence>
<evidence type="ECO:0000313" key="2">
    <source>
        <dbReference type="EMBL" id="KKL67835.1"/>
    </source>
</evidence>
<protein>
    <submittedName>
        <fullName evidence="2">Uncharacterized protein</fullName>
    </submittedName>
</protein>
<feature type="region of interest" description="Disordered" evidence="1">
    <location>
        <begin position="129"/>
        <end position="153"/>
    </location>
</feature>
<gene>
    <name evidence="2" type="ORF">LCGC14_2131040</name>
</gene>
<accession>A0A0F9GEI8</accession>
<organism evidence="2">
    <name type="scientific">marine sediment metagenome</name>
    <dbReference type="NCBI Taxonomy" id="412755"/>
    <lineage>
        <taxon>unclassified sequences</taxon>
        <taxon>metagenomes</taxon>
        <taxon>ecological metagenomes</taxon>
    </lineage>
</organism>
<dbReference type="AlphaFoldDB" id="A0A0F9GEI8"/>
<name>A0A0F9GEI8_9ZZZZ</name>
<feature type="non-terminal residue" evidence="2">
    <location>
        <position position="153"/>
    </location>
</feature>
<reference evidence="2" key="1">
    <citation type="journal article" date="2015" name="Nature">
        <title>Complex archaea that bridge the gap between prokaryotes and eukaryotes.</title>
        <authorList>
            <person name="Spang A."/>
            <person name="Saw J.H."/>
            <person name="Jorgensen S.L."/>
            <person name="Zaremba-Niedzwiedzka K."/>
            <person name="Martijn J."/>
            <person name="Lind A.E."/>
            <person name="van Eijk R."/>
            <person name="Schleper C."/>
            <person name="Guy L."/>
            <person name="Ettema T.J."/>
        </authorList>
    </citation>
    <scope>NUCLEOTIDE SEQUENCE</scope>
</reference>
<comment type="caution">
    <text evidence="2">The sequence shown here is derived from an EMBL/GenBank/DDBJ whole genome shotgun (WGS) entry which is preliminary data.</text>
</comment>